<evidence type="ECO:0000313" key="2">
    <source>
        <dbReference type="Proteomes" id="UP000008177"/>
    </source>
</evidence>
<accession>G2YI75</accession>
<organism evidence="1 2">
    <name type="scientific">Botryotinia fuckeliana (strain T4)</name>
    <name type="common">Noble rot fungus</name>
    <name type="synonym">Botrytis cinerea</name>
    <dbReference type="NCBI Taxonomy" id="999810"/>
    <lineage>
        <taxon>Eukaryota</taxon>
        <taxon>Fungi</taxon>
        <taxon>Dikarya</taxon>
        <taxon>Ascomycota</taxon>
        <taxon>Pezizomycotina</taxon>
        <taxon>Leotiomycetes</taxon>
        <taxon>Helotiales</taxon>
        <taxon>Sclerotiniaceae</taxon>
        <taxon>Botrytis</taxon>
    </lineage>
</organism>
<dbReference type="HOGENOM" id="CLU_2621758_0_0_1"/>
<dbReference type="EMBL" id="FQ790337">
    <property type="protein sequence ID" value="CCD51412.1"/>
    <property type="molecule type" value="Genomic_DNA"/>
</dbReference>
<name>G2YI75_BOTF4</name>
<gene>
    <name evidence="1" type="ORF">BofuT4_uP017180.1</name>
</gene>
<proteinExistence type="predicted"/>
<protein>
    <submittedName>
        <fullName evidence="1">Uncharacterized protein</fullName>
    </submittedName>
</protein>
<dbReference type="AlphaFoldDB" id="G2YI75"/>
<evidence type="ECO:0000313" key="1">
    <source>
        <dbReference type="EMBL" id="CCD51412.1"/>
    </source>
</evidence>
<dbReference type="Proteomes" id="UP000008177">
    <property type="component" value="Unplaced contigs"/>
</dbReference>
<reference evidence="2" key="1">
    <citation type="journal article" date="2011" name="PLoS Genet.">
        <title>Genomic analysis of the necrotrophic fungal pathogens Sclerotinia sclerotiorum and Botrytis cinerea.</title>
        <authorList>
            <person name="Amselem J."/>
            <person name="Cuomo C.A."/>
            <person name="van Kan J.A."/>
            <person name="Viaud M."/>
            <person name="Benito E.P."/>
            <person name="Couloux A."/>
            <person name="Coutinho P.M."/>
            <person name="de Vries R.P."/>
            <person name="Dyer P.S."/>
            <person name="Fillinger S."/>
            <person name="Fournier E."/>
            <person name="Gout L."/>
            <person name="Hahn M."/>
            <person name="Kohn L."/>
            <person name="Lapalu N."/>
            <person name="Plummer K.M."/>
            <person name="Pradier J.M."/>
            <person name="Quevillon E."/>
            <person name="Sharon A."/>
            <person name="Simon A."/>
            <person name="ten Have A."/>
            <person name="Tudzynski B."/>
            <person name="Tudzynski P."/>
            <person name="Wincker P."/>
            <person name="Andrew M."/>
            <person name="Anthouard V."/>
            <person name="Beever R.E."/>
            <person name="Beffa R."/>
            <person name="Benoit I."/>
            <person name="Bouzid O."/>
            <person name="Brault B."/>
            <person name="Chen Z."/>
            <person name="Choquer M."/>
            <person name="Collemare J."/>
            <person name="Cotton P."/>
            <person name="Danchin E.G."/>
            <person name="Da Silva C."/>
            <person name="Gautier A."/>
            <person name="Giraud C."/>
            <person name="Giraud T."/>
            <person name="Gonzalez C."/>
            <person name="Grossetete S."/>
            <person name="Guldener U."/>
            <person name="Henrissat B."/>
            <person name="Howlett B.J."/>
            <person name="Kodira C."/>
            <person name="Kretschmer M."/>
            <person name="Lappartient A."/>
            <person name="Leroch M."/>
            <person name="Levis C."/>
            <person name="Mauceli E."/>
            <person name="Neuveglise C."/>
            <person name="Oeser B."/>
            <person name="Pearson M."/>
            <person name="Poulain J."/>
            <person name="Poussereau N."/>
            <person name="Quesneville H."/>
            <person name="Rascle C."/>
            <person name="Schumacher J."/>
            <person name="Segurens B."/>
            <person name="Sexton A."/>
            <person name="Silva E."/>
            <person name="Sirven C."/>
            <person name="Soanes D.M."/>
            <person name="Talbot N.J."/>
            <person name="Templeton M."/>
            <person name="Yandava C."/>
            <person name="Yarden O."/>
            <person name="Zeng Q."/>
            <person name="Rollins J.A."/>
            <person name="Lebrun M.H."/>
            <person name="Dickman M."/>
        </authorList>
    </citation>
    <scope>NUCLEOTIDE SEQUENCE [LARGE SCALE GENOMIC DNA]</scope>
    <source>
        <strain evidence="2">T4</strain>
    </source>
</reference>
<dbReference type="InParanoid" id="G2YI75"/>
<sequence length="78" mass="8716">MCFYADDVDFLGLGRMIEMTSGGFYCMQIIVSESMNHQSYGRCKGDVLVVLSRTFCDTTLLYFDATRGNDTGKSGEFV</sequence>